<keyword evidence="4" id="KW-0808">Transferase</keyword>
<accession>A0A2M8EVH9</accession>
<keyword evidence="2" id="KW-1003">Cell membrane</keyword>
<comment type="caution">
    <text evidence="10">The sequence shown here is derived from an EMBL/GenBank/DDBJ whole genome shotgun (WGS) entry which is preliminary data.</text>
</comment>
<feature type="transmembrane region" description="Helical" evidence="8">
    <location>
        <begin position="162"/>
        <end position="178"/>
    </location>
</feature>
<feature type="transmembrane region" description="Helical" evidence="8">
    <location>
        <begin position="389"/>
        <end position="410"/>
    </location>
</feature>
<dbReference type="Proteomes" id="UP000230885">
    <property type="component" value="Unassembled WGS sequence"/>
</dbReference>
<dbReference type="GO" id="GO:0009103">
    <property type="term" value="P:lipopolysaccharide biosynthetic process"/>
    <property type="evidence" value="ECO:0007669"/>
    <property type="project" value="UniProtKB-ARBA"/>
</dbReference>
<keyword evidence="3" id="KW-0328">Glycosyltransferase</keyword>
<sequence>MKTKRIFLIFILLLGFFLRVYKVAEYPAGLNADEAAIGYNAYSLLQTGKDEFGHPWPINFQSFNDFKPGLYFYLVLPFVKLFGLTELAVRLPSAILGSLTVLILYFLVKKIISADFAVLAAFLLSVSPWHLHFSRGGWESNTAVFFILLGVYLFYRSLEKPKYFIFCAVCFVFSMYTYHSARLITPLLLLGLAVFYKREIFLKRNTKSLIFAIVVAFLVSIPLALGFLGGAGTSRFSGVGIFADQGPFWRVNELRGQHENPFGIMPKIFHNKVVEYGLLFFDNLLRHYSGDFLFISGDEIQRNKIPEMGQMYLLEIPFLILGIYFFLKNRPKNWQFIVYWLAIAPFASSLTFQSPHAIRSLNMVIPLVIITGYGISNLLILVKKIAFKKVALIVYGLLLIAYCWNIAFYLHQYYVHYPQVYPAAWEYGFKDLTGYLKEKQNNFDRIYVTNRYDQPYILLAFYLKYPPADFQREAKLTEIDIFGFSTVDHFSRYYFGPVDQNKLKEPNCLIIGAPGEIPDSATISKRIYFKDGKTEAFRIVEQ</sequence>
<evidence type="ECO:0000256" key="1">
    <source>
        <dbReference type="ARBA" id="ARBA00004651"/>
    </source>
</evidence>
<dbReference type="GO" id="GO:0016763">
    <property type="term" value="F:pentosyltransferase activity"/>
    <property type="evidence" value="ECO:0007669"/>
    <property type="project" value="TreeGrafter"/>
</dbReference>
<dbReference type="EMBL" id="PFSE01000011">
    <property type="protein sequence ID" value="PJC29124.1"/>
    <property type="molecule type" value="Genomic_DNA"/>
</dbReference>
<dbReference type="GO" id="GO:0010041">
    <property type="term" value="P:response to iron(III) ion"/>
    <property type="evidence" value="ECO:0007669"/>
    <property type="project" value="TreeGrafter"/>
</dbReference>
<evidence type="ECO:0000256" key="5">
    <source>
        <dbReference type="ARBA" id="ARBA00022692"/>
    </source>
</evidence>
<evidence type="ECO:0000256" key="4">
    <source>
        <dbReference type="ARBA" id="ARBA00022679"/>
    </source>
</evidence>
<feature type="transmembrane region" description="Helical" evidence="8">
    <location>
        <begin position="309"/>
        <end position="327"/>
    </location>
</feature>
<evidence type="ECO:0000256" key="8">
    <source>
        <dbReference type="SAM" id="Phobius"/>
    </source>
</evidence>
<feature type="transmembrane region" description="Helical" evidence="8">
    <location>
        <begin position="209"/>
        <end position="228"/>
    </location>
</feature>
<gene>
    <name evidence="10" type="ORF">CO053_01005</name>
</gene>
<dbReference type="Pfam" id="PF13231">
    <property type="entry name" value="PMT_2"/>
    <property type="match status" value="1"/>
</dbReference>
<dbReference type="AlphaFoldDB" id="A0A2M8EVH9"/>
<feature type="domain" description="Glycosyltransferase RgtA/B/C/D-like" evidence="9">
    <location>
        <begin position="68"/>
        <end position="220"/>
    </location>
</feature>
<evidence type="ECO:0000256" key="2">
    <source>
        <dbReference type="ARBA" id="ARBA00022475"/>
    </source>
</evidence>
<evidence type="ECO:0000259" key="9">
    <source>
        <dbReference type="Pfam" id="PF13231"/>
    </source>
</evidence>
<keyword evidence="6 8" id="KW-1133">Transmembrane helix</keyword>
<feature type="transmembrane region" description="Helical" evidence="8">
    <location>
        <begin position="101"/>
        <end position="124"/>
    </location>
</feature>
<dbReference type="GO" id="GO:0005886">
    <property type="term" value="C:plasma membrane"/>
    <property type="evidence" value="ECO:0007669"/>
    <property type="project" value="UniProtKB-SubCell"/>
</dbReference>
<keyword evidence="7 8" id="KW-0472">Membrane</keyword>
<comment type="subcellular location">
    <subcellularLocation>
        <location evidence="1">Cell membrane</location>
        <topology evidence="1">Multi-pass membrane protein</topology>
    </subcellularLocation>
</comment>
<feature type="transmembrane region" description="Helical" evidence="8">
    <location>
        <begin position="364"/>
        <end position="382"/>
    </location>
</feature>
<feature type="transmembrane region" description="Helical" evidence="8">
    <location>
        <begin position="334"/>
        <end position="352"/>
    </location>
</feature>
<feature type="transmembrane region" description="Helical" evidence="8">
    <location>
        <begin position="184"/>
        <end position="202"/>
    </location>
</feature>
<dbReference type="InterPro" id="IPR050297">
    <property type="entry name" value="LipidA_mod_glycosyltrf_83"/>
</dbReference>
<feature type="transmembrane region" description="Helical" evidence="8">
    <location>
        <begin position="136"/>
        <end position="155"/>
    </location>
</feature>
<evidence type="ECO:0000313" key="10">
    <source>
        <dbReference type="EMBL" id="PJC29124.1"/>
    </source>
</evidence>
<keyword evidence="5 8" id="KW-0812">Transmembrane</keyword>
<proteinExistence type="predicted"/>
<evidence type="ECO:0000256" key="3">
    <source>
        <dbReference type="ARBA" id="ARBA00022676"/>
    </source>
</evidence>
<protein>
    <recommendedName>
        <fullName evidence="9">Glycosyltransferase RgtA/B/C/D-like domain-containing protein</fullName>
    </recommendedName>
</protein>
<name>A0A2M8EVH9_9BACT</name>
<evidence type="ECO:0000256" key="7">
    <source>
        <dbReference type="ARBA" id="ARBA00023136"/>
    </source>
</evidence>
<reference evidence="11" key="1">
    <citation type="submission" date="2017-09" db="EMBL/GenBank/DDBJ databases">
        <title>Depth-based differentiation of microbial function through sediment-hosted aquifers and enrichment of novel symbionts in the deep terrestrial subsurface.</title>
        <authorList>
            <person name="Probst A.J."/>
            <person name="Ladd B."/>
            <person name="Jarett J.K."/>
            <person name="Geller-Mcgrath D.E."/>
            <person name="Sieber C.M.K."/>
            <person name="Emerson J.B."/>
            <person name="Anantharaman K."/>
            <person name="Thomas B.C."/>
            <person name="Malmstrom R."/>
            <person name="Stieglmeier M."/>
            <person name="Klingl A."/>
            <person name="Woyke T."/>
            <person name="Ryan C.M."/>
            <person name="Banfield J.F."/>
        </authorList>
    </citation>
    <scope>NUCLEOTIDE SEQUENCE [LARGE SCALE GENOMIC DNA]</scope>
</reference>
<evidence type="ECO:0000256" key="6">
    <source>
        <dbReference type="ARBA" id="ARBA00022989"/>
    </source>
</evidence>
<dbReference type="PANTHER" id="PTHR33908">
    <property type="entry name" value="MANNOSYLTRANSFERASE YKCB-RELATED"/>
    <property type="match status" value="1"/>
</dbReference>
<feature type="transmembrane region" description="Helical" evidence="8">
    <location>
        <begin position="70"/>
        <end position="89"/>
    </location>
</feature>
<evidence type="ECO:0000313" key="11">
    <source>
        <dbReference type="Proteomes" id="UP000230885"/>
    </source>
</evidence>
<dbReference type="PANTHER" id="PTHR33908:SF3">
    <property type="entry name" value="UNDECAPRENYL PHOSPHATE-ALPHA-4-AMINO-4-DEOXY-L-ARABINOSE ARABINOSYL TRANSFERASE"/>
    <property type="match status" value="1"/>
</dbReference>
<dbReference type="InterPro" id="IPR038731">
    <property type="entry name" value="RgtA/B/C-like"/>
</dbReference>
<organism evidence="10 11">
    <name type="scientific">Candidatus Shapirobacteria bacterium CG_4_9_14_0_2_um_filter_40_11</name>
    <dbReference type="NCBI Taxonomy" id="1974876"/>
    <lineage>
        <taxon>Bacteria</taxon>
        <taxon>Candidatus Shapironibacteriota</taxon>
    </lineage>
</organism>